<dbReference type="Proteomes" id="UP001642464">
    <property type="component" value="Unassembled WGS sequence"/>
</dbReference>
<evidence type="ECO:0000259" key="3">
    <source>
        <dbReference type="PROSITE" id="PS50405"/>
    </source>
</evidence>
<dbReference type="PROSITE" id="PS50405">
    <property type="entry name" value="GST_CTER"/>
    <property type="match status" value="1"/>
</dbReference>
<dbReference type="PANTHER" id="PTHR44051:SF8">
    <property type="entry name" value="GLUTATHIONE S-TRANSFERASE GSTA"/>
    <property type="match status" value="1"/>
</dbReference>
<dbReference type="Gene3D" id="1.20.1050.10">
    <property type="match status" value="1"/>
</dbReference>
<evidence type="ECO:0000256" key="1">
    <source>
        <dbReference type="ARBA" id="ARBA00007409"/>
    </source>
</evidence>
<dbReference type="SFLD" id="SFLDG00358">
    <property type="entry name" value="Main_(cytGST)"/>
    <property type="match status" value="1"/>
</dbReference>
<sequence length="211" mass="23878">MALEEAGLAFDAHLINIMSGDQFTSGFSEINPNQKIPALVDLDGPGGSRVNVFESGAILLYIAEKTGTLIPKDPVKRVDCLNWLFWLQGSAPYFGQFGHFFKYAAPKWSDGYAVERYTMETKRLLDVLNNKLKGKNFICGDEYTIADIAIYPWVMCLDKFYNARELLGLDDYKHVCAWLDRVDARPSTKLGMRINNFNNDEYSNYTSKGSQ</sequence>
<dbReference type="Pfam" id="PF00043">
    <property type="entry name" value="GST_C"/>
    <property type="match status" value="1"/>
</dbReference>
<dbReference type="SFLD" id="SFLDS00019">
    <property type="entry name" value="Glutathione_Transferase_(cytos"/>
    <property type="match status" value="1"/>
</dbReference>
<evidence type="ECO:0000313" key="4">
    <source>
        <dbReference type="EMBL" id="CAK8991427.1"/>
    </source>
</evidence>
<dbReference type="InterPro" id="IPR040079">
    <property type="entry name" value="Glutathione_S-Trfase"/>
</dbReference>
<dbReference type="EMBL" id="CAXAMM010001308">
    <property type="protein sequence ID" value="CAK8991427.1"/>
    <property type="molecule type" value="Genomic_DNA"/>
</dbReference>
<accession>A0ABP0HNV8</accession>
<proteinExistence type="inferred from homology"/>
<gene>
    <name evidence="4" type="ORF">SCF082_LOCUS2654</name>
</gene>
<dbReference type="SUPFAM" id="SSF52833">
    <property type="entry name" value="Thioredoxin-like"/>
    <property type="match status" value="1"/>
</dbReference>
<evidence type="ECO:0000313" key="5">
    <source>
        <dbReference type="Proteomes" id="UP001642464"/>
    </source>
</evidence>
<evidence type="ECO:0000259" key="2">
    <source>
        <dbReference type="PROSITE" id="PS50404"/>
    </source>
</evidence>
<dbReference type="InterPro" id="IPR004045">
    <property type="entry name" value="Glutathione_S-Trfase_N"/>
</dbReference>
<dbReference type="SFLD" id="SFLDG01151">
    <property type="entry name" value="Main.2:_Nu-like"/>
    <property type="match status" value="1"/>
</dbReference>
<dbReference type="Pfam" id="PF13409">
    <property type="entry name" value="GST_N_2"/>
    <property type="match status" value="1"/>
</dbReference>
<dbReference type="InterPro" id="IPR004046">
    <property type="entry name" value="GST_C"/>
</dbReference>
<dbReference type="PANTHER" id="PTHR44051">
    <property type="entry name" value="GLUTATHIONE S-TRANSFERASE-RELATED"/>
    <property type="match status" value="1"/>
</dbReference>
<dbReference type="InterPro" id="IPR036249">
    <property type="entry name" value="Thioredoxin-like_sf"/>
</dbReference>
<dbReference type="PROSITE" id="PS50404">
    <property type="entry name" value="GST_NTER"/>
    <property type="match status" value="1"/>
</dbReference>
<feature type="domain" description="GST C-terminal" evidence="3">
    <location>
        <begin position="73"/>
        <end position="202"/>
    </location>
</feature>
<dbReference type="Gene3D" id="3.40.30.10">
    <property type="entry name" value="Glutaredoxin"/>
    <property type="match status" value="1"/>
</dbReference>
<dbReference type="SUPFAM" id="SSF47616">
    <property type="entry name" value="GST C-terminal domain-like"/>
    <property type="match status" value="1"/>
</dbReference>
<dbReference type="InterPro" id="IPR036282">
    <property type="entry name" value="Glutathione-S-Trfase_C_sf"/>
</dbReference>
<comment type="similarity">
    <text evidence="1">Belongs to the GST superfamily.</text>
</comment>
<dbReference type="InterPro" id="IPR010987">
    <property type="entry name" value="Glutathione-S-Trfase_C-like"/>
</dbReference>
<name>A0ABP0HNV8_9DINO</name>
<organism evidence="4 5">
    <name type="scientific">Durusdinium trenchii</name>
    <dbReference type="NCBI Taxonomy" id="1381693"/>
    <lineage>
        <taxon>Eukaryota</taxon>
        <taxon>Sar</taxon>
        <taxon>Alveolata</taxon>
        <taxon>Dinophyceae</taxon>
        <taxon>Suessiales</taxon>
        <taxon>Symbiodiniaceae</taxon>
        <taxon>Durusdinium</taxon>
    </lineage>
</organism>
<comment type="caution">
    <text evidence="4">The sequence shown here is derived from an EMBL/GenBank/DDBJ whole genome shotgun (WGS) entry which is preliminary data.</text>
</comment>
<keyword evidence="5" id="KW-1185">Reference proteome</keyword>
<protein>
    <submittedName>
        <fullName evidence="4">Disulfide-bond oxidoreductase YghU (GSH-dependent disulfide-bond oxidoreductase YghU) (GST N2-2) (Organic hydroperoxidase)</fullName>
    </submittedName>
</protein>
<reference evidence="4 5" key="1">
    <citation type="submission" date="2024-02" db="EMBL/GenBank/DDBJ databases">
        <authorList>
            <person name="Chen Y."/>
            <person name="Shah S."/>
            <person name="Dougan E. K."/>
            <person name="Thang M."/>
            <person name="Chan C."/>
        </authorList>
    </citation>
    <scope>NUCLEOTIDE SEQUENCE [LARGE SCALE GENOMIC DNA]</scope>
</reference>
<feature type="domain" description="GST N-terminal" evidence="2">
    <location>
        <begin position="1"/>
        <end position="70"/>
    </location>
</feature>